<gene>
    <name evidence="1" type="ORF">NM688_g7869</name>
</gene>
<sequence length="169" mass="19451">MTVHHPLPDSHYTIVSQASDYFVRRKPFETLTLLPKGVFTLDRTPKGDEHVRYDWNFLWQLEQIHNGLYKLKVKGAPVGNRGGHLYAFLSEHDQHSISEWRLVPVPQVGKDAYLIELHDQSIGWVASAEKAPKDKEIEVKRIIVEPSQPPKYPPTEVFIIKPAKHEGEQ</sequence>
<keyword evidence="2" id="KW-1185">Reference proteome</keyword>
<evidence type="ECO:0000313" key="2">
    <source>
        <dbReference type="Proteomes" id="UP001148662"/>
    </source>
</evidence>
<protein>
    <submittedName>
        <fullName evidence="1">Uncharacterized protein</fullName>
    </submittedName>
</protein>
<accession>A0ACC1S082</accession>
<name>A0ACC1S082_9APHY</name>
<comment type="caution">
    <text evidence="1">The sequence shown here is derived from an EMBL/GenBank/DDBJ whole genome shotgun (WGS) entry which is preliminary data.</text>
</comment>
<dbReference type="EMBL" id="JANHOG010001952">
    <property type="protein sequence ID" value="KAJ3529323.1"/>
    <property type="molecule type" value="Genomic_DNA"/>
</dbReference>
<evidence type="ECO:0000313" key="1">
    <source>
        <dbReference type="EMBL" id="KAJ3529323.1"/>
    </source>
</evidence>
<reference evidence="1" key="1">
    <citation type="submission" date="2022-07" db="EMBL/GenBank/DDBJ databases">
        <title>Genome Sequence of Phlebia brevispora.</title>
        <authorList>
            <person name="Buettner E."/>
        </authorList>
    </citation>
    <scope>NUCLEOTIDE SEQUENCE</scope>
    <source>
        <strain evidence="1">MPL23</strain>
    </source>
</reference>
<proteinExistence type="predicted"/>
<organism evidence="1 2">
    <name type="scientific">Phlebia brevispora</name>
    <dbReference type="NCBI Taxonomy" id="194682"/>
    <lineage>
        <taxon>Eukaryota</taxon>
        <taxon>Fungi</taxon>
        <taxon>Dikarya</taxon>
        <taxon>Basidiomycota</taxon>
        <taxon>Agaricomycotina</taxon>
        <taxon>Agaricomycetes</taxon>
        <taxon>Polyporales</taxon>
        <taxon>Meruliaceae</taxon>
        <taxon>Phlebia</taxon>
    </lineage>
</organism>
<dbReference type="Proteomes" id="UP001148662">
    <property type="component" value="Unassembled WGS sequence"/>
</dbReference>